<gene>
    <name evidence="11" type="primary">fni</name>
    <name evidence="13" type="ORF">HMPREF9233_00289</name>
</gene>
<feature type="binding site" evidence="11">
    <location>
        <position position="95"/>
    </location>
    <ligand>
        <name>FMN</name>
        <dbReference type="ChEBI" id="CHEBI:58210"/>
    </ligand>
</feature>
<comment type="catalytic activity">
    <reaction evidence="11">
        <text>isopentenyl diphosphate = dimethylallyl diphosphate</text>
        <dbReference type="Rhea" id="RHEA:23284"/>
        <dbReference type="ChEBI" id="CHEBI:57623"/>
        <dbReference type="ChEBI" id="CHEBI:128769"/>
        <dbReference type="EC" id="5.3.3.2"/>
    </reaction>
</comment>
<comment type="caution">
    <text evidence="11">Lacks conserved residue(s) required for the propagation of feature annotation.</text>
</comment>
<dbReference type="CDD" id="cd02811">
    <property type="entry name" value="IDI-2_FMN"/>
    <property type="match status" value="1"/>
</dbReference>
<dbReference type="GO" id="GO:0070402">
    <property type="term" value="F:NADPH binding"/>
    <property type="evidence" value="ECO:0007669"/>
    <property type="project" value="UniProtKB-UniRule"/>
</dbReference>
<dbReference type="EC" id="5.3.3.2" evidence="11"/>
<dbReference type="Pfam" id="PF01070">
    <property type="entry name" value="FMN_dh"/>
    <property type="match status" value="1"/>
</dbReference>
<feature type="binding site" evidence="11">
    <location>
        <begin position="10"/>
        <end position="11"/>
    </location>
    <ligand>
        <name>substrate</name>
    </ligand>
</feature>
<comment type="cofactor">
    <cofactor evidence="1 11">
        <name>FMN</name>
        <dbReference type="ChEBI" id="CHEBI:58210"/>
    </cofactor>
</comment>
<evidence type="ECO:0000256" key="4">
    <source>
        <dbReference type="ARBA" id="ARBA00022643"/>
    </source>
</evidence>
<keyword evidence="14" id="KW-1185">Reference proteome</keyword>
<evidence type="ECO:0000256" key="8">
    <source>
        <dbReference type="ARBA" id="ARBA00023229"/>
    </source>
</evidence>
<evidence type="ECO:0000259" key="12">
    <source>
        <dbReference type="Pfam" id="PF01070"/>
    </source>
</evidence>
<dbReference type="AlphaFoldDB" id="K9EX14"/>
<evidence type="ECO:0000256" key="1">
    <source>
        <dbReference type="ARBA" id="ARBA00001917"/>
    </source>
</evidence>
<comment type="similarity">
    <text evidence="11">Belongs to the IPP isomerase type 2 family.</text>
</comment>
<comment type="subunit">
    <text evidence="10 11">Homooctamer. Dimer of tetramers.</text>
</comment>
<evidence type="ECO:0000256" key="6">
    <source>
        <dbReference type="ARBA" id="ARBA00022842"/>
    </source>
</evidence>
<dbReference type="STRING" id="202789.GCA_001457435_00365"/>
<feature type="domain" description="FMN-dependent dehydrogenase" evidence="12">
    <location>
        <begin position="166"/>
        <end position="323"/>
    </location>
</feature>
<comment type="function">
    <text evidence="11">Involved in the biosynthesis of isoprenoids. Catalyzes the 1,3-allylic rearrangement of the homoallylic substrate isopentenyl (IPP) to its allylic isomer, dimethylallyl diphosphate (DMAPP).</text>
</comment>
<protein>
    <recommendedName>
        <fullName evidence="11">Isopentenyl-diphosphate delta-isomerase</fullName>
        <shortName evidence="11">IPP isomerase</shortName>
        <ecNumber evidence="11">5.3.3.2</ecNumber>
    </recommendedName>
    <alternativeName>
        <fullName evidence="11">Isopentenyl diphosphate:dimethylallyl diphosphate isomerase</fullName>
    </alternativeName>
    <alternativeName>
        <fullName evidence="11">Isopentenyl pyrophosphate isomerase</fullName>
    </alternativeName>
    <alternativeName>
        <fullName evidence="11">Type 2 isopentenyl diphosphate isomerase</fullName>
        <shortName evidence="11">IDI-2</shortName>
    </alternativeName>
</protein>
<dbReference type="GO" id="GO:0000287">
    <property type="term" value="F:magnesium ion binding"/>
    <property type="evidence" value="ECO:0007669"/>
    <property type="project" value="UniProtKB-UniRule"/>
</dbReference>
<dbReference type="RefSeq" id="WP_007000507.1">
    <property type="nucleotide sequence ID" value="NZ_JH992955.1"/>
</dbReference>
<dbReference type="GO" id="GO:0004452">
    <property type="term" value="F:isopentenyl-diphosphate delta-isomerase activity"/>
    <property type="evidence" value="ECO:0007669"/>
    <property type="project" value="UniProtKB-UniRule"/>
</dbReference>
<dbReference type="InterPro" id="IPR011179">
    <property type="entry name" value="IPdP_isomerase"/>
</dbReference>
<name>K9EX14_9ACTO</name>
<evidence type="ECO:0000256" key="5">
    <source>
        <dbReference type="ARBA" id="ARBA00022723"/>
    </source>
</evidence>
<organism evidence="13 14">
    <name type="scientific">Actinobaculum massiliense ACS-171-V-Col2</name>
    <dbReference type="NCBI Taxonomy" id="883066"/>
    <lineage>
        <taxon>Bacteria</taxon>
        <taxon>Bacillati</taxon>
        <taxon>Actinomycetota</taxon>
        <taxon>Actinomycetes</taxon>
        <taxon>Actinomycetales</taxon>
        <taxon>Actinomycetaceae</taxon>
        <taxon>Actinobaculum</taxon>
    </lineage>
</organism>
<dbReference type="GO" id="GO:0010181">
    <property type="term" value="F:FMN binding"/>
    <property type="evidence" value="ECO:0007669"/>
    <property type="project" value="UniProtKB-UniRule"/>
</dbReference>
<dbReference type="HOGENOM" id="CLU_065515_0_0_11"/>
<keyword evidence="7 11" id="KW-0521">NADP</keyword>
<keyword evidence="9 11" id="KW-0413">Isomerase</keyword>
<keyword evidence="6 11" id="KW-0460">Magnesium</keyword>
<dbReference type="PIRSF" id="PIRSF003314">
    <property type="entry name" value="IPP_isomerase"/>
    <property type="match status" value="1"/>
</dbReference>
<feature type="binding site" evidence="11">
    <location>
        <position position="186"/>
    </location>
    <ligand>
        <name>FMN</name>
        <dbReference type="ChEBI" id="CHEBI:58210"/>
    </ligand>
</feature>
<comment type="cofactor">
    <cofactor evidence="11">
        <name>NADPH</name>
        <dbReference type="ChEBI" id="CHEBI:57783"/>
    </cofactor>
</comment>
<evidence type="ECO:0000256" key="11">
    <source>
        <dbReference type="HAMAP-Rule" id="MF_00354"/>
    </source>
</evidence>
<dbReference type="NCBIfam" id="TIGR02151">
    <property type="entry name" value="IPP_isom_2"/>
    <property type="match status" value="1"/>
</dbReference>
<evidence type="ECO:0000313" key="14">
    <source>
        <dbReference type="Proteomes" id="UP000009888"/>
    </source>
</evidence>
<dbReference type="PANTHER" id="PTHR43665:SF1">
    <property type="entry name" value="ISOPENTENYL-DIPHOSPHATE DELTA-ISOMERASE"/>
    <property type="match status" value="1"/>
</dbReference>
<keyword evidence="3 11" id="KW-0285">Flavoprotein</keyword>
<dbReference type="InterPro" id="IPR000262">
    <property type="entry name" value="FMN-dep_DH"/>
</dbReference>
<evidence type="ECO:0000313" key="13">
    <source>
        <dbReference type="EMBL" id="EKU95502.1"/>
    </source>
</evidence>
<dbReference type="SUPFAM" id="SSF51395">
    <property type="entry name" value="FMN-linked oxidoreductases"/>
    <property type="match status" value="1"/>
</dbReference>
<evidence type="ECO:0000256" key="9">
    <source>
        <dbReference type="ARBA" id="ARBA00023235"/>
    </source>
</evidence>
<dbReference type="GO" id="GO:0005737">
    <property type="term" value="C:cytoplasm"/>
    <property type="evidence" value="ECO:0007669"/>
    <property type="project" value="UniProtKB-SubCell"/>
</dbReference>
<comment type="caution">
    <text evidence="13">The sequence shown here is derived from an EMBL/GenBank/DDBJ whole genome shotgun (WGS) entry which is preliminary data.</text>
</comment>
<comment type="cofactor">
    <cofactor evidence="11">
        <name>Mg(2+)</name>
        <dbReference type="ChEBI" id="CHEBI:18420"/>
    </cofactor>
</comment>
<dbReference type="Gene3D" id="3.20.20.70">
    <property type="entry name" value="Aldolase class I"/>
    <property type="match status" value="1"/>
</dbReference>
<evidence type="ECO:0000256" key="10">
    <source>
        <dbReference type="ARBA" id="ARBA00025810"/>
    </source>
</evidence>
<dbReference type="eggNOG" id="COG1304">
    <property type="taxonomic scope" value="Bacteria"/>
</dbReference>
<feature type="binding site" evidence="11">
    <location>
        <begin position="65"/>
        <end position="67"/>
    </location>
    <ligand>
        <name>FMN</name>
        <dbReference type="ChEBI" id="CHEBI:58210"/>
    </ligand>
</feature>
<keyword evidence="8 11" id="KW-0414">Isoprene biosynthesis</keyword>
<keyword evidence="5 11" id="KW-0479">Metal-binding</keyword>
<feature type="binding site" evidence="11">
    <location>
        <position position="155"/>
    </location>
    <ligand>
        <name>Mg(2+)</name>
        <dbReference type="ChEBI" id="CHEBI:18420"/>
    </ligand>
</feature>
<dbReference type="PATRIC" id="fig|883066.3.peg.296"/>
<proteinExistence type="inferred from homology"/>
<dbReference type="HAMAP" id="MF_00354">
    <property type="entry name" value="Idi_2"/>
    <property type="match status" value="1"/>
</dbReference>
<feature type="binding site" evidence="11">
    <location>
        <position position="216"/>
    </location>
    <ligand>
        <name>FMN</name>
        <dbReference type="ChEBI" id="CHEBI:58210"/>
    </ligand>
</feature>
<keyword evidence="4 11" id="KW-0288">FMN</keyword>
<dbReference type="InterPro" id="IPR013785">
    <property type="entry name" value="Aldolase_TIM"/>
</dbReference>
<feature type="binding site" evidence="11">
    <location>
        <position position="154"/>
    </location>
    <ligand>
        <name>substrate</name>
    </ligand>
</feature>
<evidence type="ECO:0000256" key="7">
    <source>
        <dbReference type="ARBA" id="ARBA00022857"/>
    </source>
</evidence>
<comment type="subcellular location">
    <subcellularLocation>
        <location evidence="11">Cytoplasm</location>
    </subcellularLocation>
</comment>
<accession>K9EX14</accession>
<reference evidence="13 14" key="1">
    <citation type="submission" date="2012-09" db="EMBL/GenBank/DDBJ databases">
        <title>The Genome Sequence of Actinobaculum massiliae ACS-171-V-COL2.</title>
        <authorList>
            <consortium name="The Broad Institute Genome Sequencing Platform"/>
            <person name="Earl A."/>
            <person name="Ward D."/>
            <person name="Feldgarden M."/>
            <person name="Gevers D."/>
            <person name="Saerens B."/>
            <person name="Vaneechoutte M."/>
            <person name="Walker B."/>
            <person name="Young S.K."/>
            <person name="Zeng Q."/>
            <person name="Gargeya S."/>
            <person name="Fitzgerald M."/>
            <person name="Haas B."/>
            <person name="Abouelleil A."/>
            <person name="Alvarado L."/>
            <person name="Arachchi H.M."/>
            <person name="Berlin A."/>
            <person name="Chapman S.B."/>
            <person name="Goldberg J."/>
            <person name="Griggs A."/>
            <person name="Gujja S."/>
            <person name="Hansen M."/>
            <person name="Howarth C."/>
            <person name="Imamovic A."/>
            <person name="Larimer J."/>
            <person name="McCowen C."/>
            <person name="Montmayeur A."/>
            <person name="Murphy C."/>
            <person name="Neiman D."/>
            <person name="Pearson M."/>
            <person name="Priest M."/>
            <person name="Roberts A."/>
            <person name="Saif S."/>
            <person name="Shea T."/>
            <person name="Sisk P."/>
            <person name="Sykes S."/>
            <person name="Wortman J."/>
            <person name="Nusbaum C."/>
            <person name="Birren B."/>
        </authorList>
    </citation>
    <scope>NUCLEOTIDE SEQUENCE [LARGE SCALE GENOMIC DNA]</scope>
    <source>
        <strain evidence="14">ACS-171-V-Col2</strain>
    </source>
</reference>
<evidence type="ECO:0000256" key="3">
    <source>
        <dbReference type="ARBA" id="ARBA00022630"/>
    </source>
</evidence>
<keyword evidence="2 11" id="KW-0963">Cytoplasm</keyword>
<feature type="binding site" evidence="11">
    <location>
        <begin position="259"/>
        <end position="261"/>
    </location>
    <ligand>
        <name>FMN</name>
        <dbReference type="ChEBI" id="CHEBI:58210"/>
    </ligand>
</feature>
<dbReference type="GO" id="GO:0008299">
    <property type="term" value="P:isoprenoid biosynthetic process"/>
    <property type="evidence" value="ECO:0007669"/>
    <property type="project" value="UniProtKB-UniRule"/>
</dbReference>
<dbReference type="Proteomes" id="UP000009888">
    <property type="component" value="Unassembled WGS sequence"/>
</dbReference>
<dbReference type="EMBL" id="AGWL01000002">
    <property type="protein sequence ID" value="EKU95502.1"/>
    <property type="molecule type" value="Genomic_DNA"/>
</dbReference>
<dbReference type="PANTHER" id="PTHR43665">
    <property type="entry name" value="ISOPENTENYL-DIPHOSPHATE DELTA-ISOMERASE"/>
    <property type="match status" value="1"/>
</dbReference>
<sequence length="353" mass="37213">MNAQPSRAARKDEHVDLALAQPVRANEFDDVDFVHHALGATDVASVELETDLGEFAWPVPFYINGMTGGTEKTGAINRALAVGAAEIGVPMACGSVSVALDDPRAAESFTVIRKENPRGFVMANIGVGRSADDAKRAVELLEADALQVHINAVQEIVMPEGEREFSNWEKSLEEIATGAGVPVIVKEVGFGLSAPTLELLAGLGIKIADVGGRGGTDFAQIENSRRRFGEFSYLAGFGQSAPACLLDAGAGLALLASGGVRSAFDAVKSLALGARAAGVASQFLRAAMVGEDAVVLELRTWKEQIRSLMALLGARSVDELAATDVVVRGDLAEWCRARGIDLTGYAHRSERAR</sequence>
<evidence type="ECO:0000256" key="2">
    <source>
        <dbReference type="ARBA" id="ARBA00022490"/>
    </source>
</evidence>
<dbReference type="GO" id="GO:0016491">
    <property type="term" value="F:oxidoreductase activity"/>
    <property type="evidence" value="ECO:0007669"/>
    <property type="project" value="InterPro"/>
</dbReference>
<feature type="binding site" evidence="11">
    <location>
        <position position="124"/>
    </location>
    <ligand>
        <name>FMN</name>
        <dbReference type="ChEBI" id="CHEBI:58210"/>
    </ligand>
</feature>
<feature type="binding site" evidence="11">
    <location>
        <begin position="280"/>
        <end position="281"/>
    </location>
    <ligand>
        <name>FMN</name>
        <dbReference type="ChEBI" id="CHEBI:58210"/>
    </ligand>
</feature>